<name>D8Q860_SCHCM</name>
<evidence type="ECO:0000256" key="1">
    <source>
        <dbReference type="SAM" id="SignalP"/>
    </source>
</evidence>
<reference evidence="2 3" key="1">
    <citation type="journal article" date="2010" name="Nat. Biotechnol.">
        <title>Genome sequence of the model mushroom Schizophyllum commune.</title>
        <authorList>
            <person name="Ohm R.A."/>
            <person name="de Jong J.F."/>
            <person name="Lugones L.G."/>
            <person name="Aerts A."/>
            <person name="Kothe E."/>
            <person name="Stajich J.E."/>
            <person name="de Vries R.P."/>
            <person name="Record E."/>
            <person name="Levasseur A."/>
            <person name="Baker S.E."/>
            <person name="Bartholomew K.A."/>
            <person name="Coutinho P.M."/>
            <person name="Erdmann S."/>
            <person name="Fowler T.J."/>
            <person name="Gathman A.C."/>
            <person name="Lombard V."/>
            <person name="Henrissat B."/>
            <person name="Knabe N."/>
            <person name="Kuees U."/>
            <person name="Lilly W.W."/>
            <person name="Lindquist E."/>
            <person name="Lucas S."/>
            <person name="Magnuson J.K."/>
            <person name="Piumi F."/>
            <person name="Raudaskoski M."/>
            <person name="Salamov A."/>
            <person name="Schmutz J."/>
            <person name="Schwarze F.W.M.R."/>
            <person name="vanKuyk P.A."/>
            <person name="Horton J.S."/>
            <person name="Grigoriev I.V."/>
            <person name="Woesten H.A.B."/>
        </authorList>
    </citation>
    <scope>NUCLEOTIDE SEQUENCE [LARGE SCALE GENOMIC DNA]</scope>
    <source>
        <strain evidence="3">H4-8 / FGSC 9210</strain>
    </source>
</reference>
<dbReference type="OrthoDB" id="3043660at2759"/>
<dbReference type="AlphaFoldDB" id="D8Q860"/>
<dbReference type="InParanoid" id="D8Q860"/>
<evidence type="ECO:0000313" key="2">
    <source>
        <dbReference type="EMBL" id="EFI96135.1"/>
    </source>
</evidence>
<proteinExistence type="predicted"/>
<organism evidence="3">
    <name type="scientific">Schizophyllum commune (strain H4-8 / FGSC 9210)</name>
    <name type="common">Split gill fungus</name>
    <dbReference type="NCBI Taxonomy" id="578458"/>
    <lineage>
        <taxon>Eukaryota</taxon>
        <taxon>Fungi</taxon>
        <taxon>Dikarya</taxon>
        <taxon>Basidiomycota</taxon>
        <taxon>Agaricomycotina</taxon>
        <taxon>Agaricomycetes</taxon>
        <taxon>Agaricomycetidae</taxon>
        <taxon>Agaricales</taxon>
        <taxon>Schizophyllaceae</taxon>
        <taxon>Schizophyllum</taxon>
    </lineage>
</organism>
<dbReference type="KEGG" id="scm:SCHCO_02628375"/>
<keyword evidence="3" id="KW-1185">Reference proteome</keyword>
<accession>D8Q860</accession>
<feature type="chain" id="PRO_5003120629" evidence="1">
    <location>
        <begin position="19"/>
        <end position="138"/>
    </location>
</feature>
<dbReference type="Proteomes" id="UP000007431">
    <property type="component" value="Unassembled WGS sequence"/>
</dbReference>
<dbReference type="HOGENOM" id="CLU_148857_0_0_1"/>
<keyword evidence="1" id="KW-0732">Signal</keyword>
<dbReference type="OMA" id="EWAQNAN"/>
<dbReference type="EMBL" id="GL377307">
    <property type="protein sequence ID" value="EFI96135.1"/>
    <property type="molecule type" value="Genomic_DNA"/>
</dbReference>
<gene>
    <name evidence="2" type="ORF">SCHCODRAFT_235559</name>
</gene>
<feature type="signal peptide" evidence="1">
    <location>
        <begin position="1"/>
        <end position="18"/>
    </location>
</feature>
<protein>
    <submittedName>
        <fullName evidence="2">Uncharacterized protein</fullName>
    </submittedName>
</protein>
<sequence length="138" mass="14894">MRFFALTTALAAATAAFAQEALRFGVVTVDGDSTVTAGDTVTLVYNSTLARYKPETVDFLMQGTRTNGDPTPWVVLARNDYGADQKILRKDVRIPDAVGAFGADVPNWGVWAYITYPYDDYDPPLVLTGGVSAPVQIV</sequence>
<dbReference type="VEuPathDB" id="FungiDB:SCHCODRAFT_02628375"/>
<dbReference type="eggNOG" id="ENOG502RBMP">
    <property type="taxonomic scope" value="Eukaryota"/>
</dbReference>
<evidence type="ECO:0000313" key="3">
    <source>
        <dbReference type="Proteomes" id="UP000007431"/>
    </source>
</evidence>
<dbReference type="GeneID" id="9586861"/>